<accession>A0A917X3D3</accession>
<evidence type="ECO:0000256" key="3">
    <source>
        <dbReference type="ARBA" id="ARBA00022532"/>
    </source>
</evidence>
<dbReference type="EMBL" id="BMPI01000051">
    <property type="protein sequence ID" value="GGM65272.1"/>
    <property type="molecule type" value="Genomic_DNA"/>
</dbReference>
<evidence type="ECO:0000256" key="5">
    <source>
        <dbReference type="ARBA" id="ARBA00049288"/>
    </source>
</evidence>
<evidence type="ECO:0000256" key="6">
    <source>
        <dbReference type="NCBIfam" id="TIGR01798"/>
    </source>
</evidence>
<keyword evidence="3 9" id="KW-0816">Tricarboxylic acid cycle</keyword>
<dbReference type="SUPFAM" id="SSF48256">
    <property type="entry name" value="Citrate synthase"/>
    <property type="match status" value="1"/>
</dbReference>
<dbReference type="AlphaFoldDB" id="A0A917X3D3"/>
<organism evidence="11 12">
    <name type="scientific">Dactylosporangium sucinum</name>
    <dbReference type="NCBI Taxonomy" id="1424081"/>
    <lineage>
        <taxon>Bacteria</taxon>
        <taxon>Bacillati</taxon>
        <taxon>Actinomycetota</taxon>
        <taxon>Actinomycetes</taxon>
        <taxon>Micromonosporales</taxon>
        <taxon>Micromonosporaceae</taxon>
        <taxon>Dactylosporangium</taxon>
    </lineage>
</organism>
<dbReference type="Proteomes" id="UP000642070">
    <property type="component" value="Unassembled WGS sequence"/>
</dbReference>
<comment type="pathway">
    <text evidence="1 9">Carbohydrate metabolism; tricarboxylic acid cycle; isocitrate from oxaloacetate: step 1/2.</text>
</comment>
<dbReference type="GO" id="GO:0006099">
    <property type="term" value="P:tricarboxylic acid cycle"/>
    <property type="evidence" value="ECO:0007669"/>
    <property type="project" value="UniProtKB-UniRule"/>
</dbReference>
<dbReference type="PANTHER" id="PTHR42871">
    <property type="entry name" value="CITRATE SYNTHASE"/>
    <property type="match status" value="1"/>
</dbReference>
<dbReference type="InterPro" id="IPR010953">
    <property type="entry name" value="Citrate_synthase_typ-I"/>
</dbReference>
<protein>
    <recommendedName>
        <fullName evidence="6 7">Citrate synthase</fullName>
    </recommendedName>
</protein>
<dbReference type="FunFam" id="1.10.230.10:FF:000002">
    <property type="entry name" value="Citrate synthase"/>
    <property type="match status" value="1"/>
</dbReference>
<dbReference type="NCBIfam" id="TIGR01798">
    <property type="entry name" value="cit_synth_I"/>
    <property type="match status" value="1"/>
</dbReference>
<evidence type="ECO:0000256" key="8">
    <source>
        <dbReference type="PIRSR" id="PIRSR001369-1"/>
    </source>
</evidence>
<dbReference type="InterPro" id="IPR024176">
    <property type="entry name" value="Citrate_synthase_bac-typ"/>
</dbReference>
<proteinExistence type="inferred from homology"/>
<dbReference type="InterPro" id="IPR016143">
    <property type="entry name" value="Citrate_synth-like_sm_a-sub"/>
</dbReference>
<comment type="caution">
    <text evidence="11">The sequence shown here is derived from an EMBL/GenBank/DDBJ whole genome shotgun (WGS) entry which is preliminary data.</text>
</comment>
<evidence type="ECO:0000313" key="11">
    <source>
        <dbReference type="EMBL" id="GGM65272.1"/>
    </source>
</evidence>
<dbReference type="Gene3D" id="1.10.230.10">
    <property type="entry name" value="Cytochrome P450-Terp, domain 2"/>
    <property type="match status" value="1"/>
</dbReference>
<evidence type="ECO:0000256" key="1">
    <source>
        <dbReference type="ARBA" id="ARBA00004751"/>
    </source>
</evidence>
<dbReference type="InterPro" id="IPR019810">
    <property type="entry name" value="Citrate_synthase_AS"/>
</dbReference>
<gene>
    <name evidence="11" type="primary">gltA</name>
    <name evidence="11" type="ORF">GCM10007977_078490</name>
</gene>
<dbReference type="PROSITE" id="PS00480">
    <property type="entry name" value="CITRATE_SYNTHASE"/>
    <property type="match status" value="1"/>
</dbReference>
<keyword evidence="12" id="KW-1185">Reference proteome</keyword>
<evidence type="ECO:0000256" key="9">
    <source>
        <dbReference type="RuleBase" id="RU003370"/>
    </source>
</evidence>
<dbReference type="NCBIfam" id="NF004126">
    <property type="entry name" value="PRK05614.1"/>
    <property type="match status" value="1"/>
</dbReference>
<feature type="active site" evidence="8">
    <location>
        <position position="305"/>
    </location>
</feature>
<reference evidence="11" key="1">
    <citation type="journal article" date="2014" name="Int. J. Syst. Evol. Microbiol.">
        <title>Complete genome sequence of Corynebacterium casei LMG S-19264T (=DSM 44701T), isolated from a smear-ripened cheese.</title>
        <authorList>
            <consortium name="US DOE Joint Genome Institute (JGI-PGF)"/>
            <person name="Walter F."/>
            <person name="Albersmeier A."/>
            <person name="Kalinowski J."/>
            <person name="Ruckert C."/>
        </authorList>
    </citation>
    <scope>NUCLEOTIDE SEQUENCE</scope>
    <source>
        <strain evidence="11">JCM 19831</strain>
    </source>
</reference>
<dbReference type="CDD" id="cd06114">
    <property type="entry name" value="EcCS_like"/>
    <property type="match status" value="1"/>
</dbReference>
<dbReference type="InterPro" id="IPR016142">
    <property type="entry name" value="Citrate_synth-like_lrg_a-sub"/>
</dbReference>
<reference evidence="11" key="2">
    <citation type="submission" date="2020-09" db="EMBL/GenBank/DDBJ databases">
        <authorList>
            <person name="Sun Q."/>
            <person name="Ohkuma M."/>
        </authorList>
    </citation>
    <scope>NUCLEOTIDE SEQUENCE</scope>
    <source>
        <strain evidence="11">JCM 19831</strain>
    </source>
</reference>
<evidence type="ECO:0000256" key="10">
    <source>
        <dbReference type="RuleBase" id="RU003406"/>
    </source>
</evidence>
<dbReference type="InterPro" id="IPR036969">
    <property type="entry name" value="Citrate_synthase_sf"/>
</dbReference>
<dbReference type="RefSeq" id="WP_190255122.1">
    <property type="nucleotide sequence ID" value="NZ_BMPI01000051.1"/>
</dbReference>
<dbReference type="InterPro" id="IPR002020">
    <property type="entry name" value="Citrate_synthase"/>
</dbReference>
<dbReference type="PIRSF" id="PIRSF001369">
    <property type="entry name" value="Citrate_synth"/>
    <property type="match status" value="1"/>
</dbReference>
<comment type="similarity">
    <text evidence="2 7 10">Belongs to the citrate synthase family.</text>
</comment>
<dbReference type="PANTHER" id="PTHR42871:SF1">
    <property type="entry name" value="CITRATE SYNTHASE"/>
    <property type="match status" value="1"/>
</dbReference>
<evidence type="ECO:0000256" key="4">
    <source>
        <dbReference type="ARBA" id="ARBA00022679"/>
    </source>
</evidence>
<name>A0A917X3D3_9ACTN</name>
<dbReference type="Pfam" id="PF00285">
    <property type="entry name" value="Citrate_synt"/>
    <property type="match status" value="1"/>
</dbReference>
<dbReference type="PRINTS" id="PR00143">
    <property type="entry name" value="CITRTSNTHASE"/>
</dbReference>
<evidence type="ECO:0000256" key="2">
    <source>
        <dbReference type="ARBA" id="ARBA00010566"/>
    </source>
</evidence>
<evidence type="ECO:0000256" key="7">
    <source>
        <dbReference type="PIRNR" id="PIRNR001369"/>
    </source>
</evidence>
<keyword evidence="4 7" id="KW-0808">Transferase</keyword>
<evidence type="ECO:0000313" key="12">
    <source>
        <dbReference type="Proteomes" id="UP000642070"/>
    </source>
</evidence>
<dbReference type="Gene3D" id="1.10.580.10">
    <property type="entry name" value="Citrate Synthase, domain 1"/>
    <property type="match status" value="1"/>
</dbReference>
<comment type="catalytic activity">
    <reaction evidence="5 9">
        <text>oxaloacetate + acetyl-CoA + H2O = citrate + CoA + H(+)</text>
        <dbReference type="Rhea" id="RHEA:16845"/>
        <dbReference type="ChEBI" id="CHEBI:15377"/>
        <dbReference type="ChEBI" id="CHEBI:15378"/>
        <dbReference type="ChEBI" id="CHEBI:16452"/>
        <dbReference type="ChEBI" id="CHEBI:16947"/>
        <dbReference type="ChEBI" id="CHEBI:57287"/>
        <dbReference type="ChEBI" id="CHEBI:57288"/>
        <dbReference type="EC" id="2.3.3.16"/>
    </reaction>
</comment>
<sequence length="427" mass="47271">MSEYKITYSDGELDLPVRKATEGPGGLEIGKLLSNTGQVTLDTGFVNTASCVSSITYIDGDAGILRYRGYPIEELAEKSTFLESSYLLIHGELPTTAQLEEFTDRIQHHTLLHEEMRRFFDGFPRDAHPMAVLSSAVSALSTFYQDSLNPFDTEQVEISTIRLLAKVPTIASYAYKKAIGQPMLYPDNSLGYVENFLRMTFGVPATPYELDPVQVKVLDMLLLLHADHEQNCSTSTVRLVGSSQANLFASVSAGVNALFGPLHGGANQAVLEMLQEIHTDGGDVGAFVRKVKNKEAGVRLMGFGHRVYKNYDPRAALVKKAAQDVLGRMAKPDPLLDLAMQLEEIALADDFFVSRKLYPNVDFYTGLIYKAMGFPTTMFTVLFALGRLPGWIAQWREMINDPETKIGRPRQVYTGYGARDYAPIAGR</sequence>
<dbReference type="Gene3D" id="2.20.28.60">
    <property type="match status" value="1"/>
</dbReference>
<dbReference type="GO" id="GO:0036440">
    <property type="term" value="F:citrate synthase activity"/>
    <property type="evidence" value="ECO:0007669"/>
    <property type="project" value="UniProtKB-EC"/>
</dbReference>
<feature type="active site" evidence="8">
    <location>
        <position position="362"/>
    </location>
</feature>
<dbReference type="GO" id="GO:0005737">
    <property type="term" value="C:cytoplasm"/>
    <property type="evidence" value="ECO:0007669"/>
    <property type="project" value="InterPro"/>
</dbReference>